<organism evidence="6 7">
    <name type="scientific">Allosphingosinicella indica</name>
    <dbReference type="NCBI Taxonomy" id="941907"/>
    <lineage>
        <taxon>Bacteria</taxon>
        <taxon>Pseudomonadati</taxon>
        <taxon>Pseudomonadota</taxon>
        <taxon>Alphaproteobacteria</taxon>
        <taxon>Sphingomonadales</taxon>
        <taxon>Sphingomonadaceae</taxon>
        <taxon>Allosphingosinicella</taxon>
    </lineage>
</organism>
<dbReference type="OrthoDB" id="7186766at2"/>
<dbReference type="EMBL" id="LT840185">
    <property type="protein sequence ID" value="SMF61476.1"/>
    <property type="molecule type" value="Genomic_DNA"/>
</dbReference>
<sequence>MSDTHIATCSCGALTATCRGEPERKSVCFCFACQRRTGSAFSLNATYLREAVTIAGESRDWTRSSDEGFWSRSSFCPTCGTTLFWEIERRPGMISIAAGAFGESDFPRPDVTVYEDQGRPWITIDTGAPIVRM</sequence>
<dbReference type="SUPFAM" id="SSF51316">
    <property type="entry name" value="Mss4-like"/>
    <property type="match status" value="1"/>
</dbReference>
<dbReference type="PROSITE" id="PS51891">
    <property type="entry name" value="CENP_V_GFA"/>
    <property type="match status" value="1"/>
</dbReference>
<proteinExistence type="inferred from homology"/>
<name>A0A1X7FZM9_9SPHN</name>
<evidence type="ECO:0000256" key="1">
    <source>
        <dbReference type="ARBA" id="ARBA00005495"/>
    </source>
</evidence>
<dbReference type="Pfam" id="PF04828">
    <property type="entry name" value="GFA"/>
    <property type="match status" value="1"/>
</dbReference>
<dbReference type="Gene3D" id="3.90.1590.10">
    <property type="entry name" value="glutathione-dependent formaldehyde- activating enzyme (gfa)"/>
    <property type="match status" value="1"/>
</dbReference>
<keyword evidence="2" id="KW-0479">Metal-binding</keyword>
<evidence type="ECO:0000256" key="4">
    <source>
        <dbReference type="ARBA" id="ARBA00023239"/>
    </source>
</evidence>
<dbReference type="AlphaFoldDB" id="A0A1X7FZM9"/>
<dbReference type="GO" id="GO:0016846">
    <property type="term" value="F:carbon-sulfur lyase activity"/>
    <property type="evidence" value="ECO:0007669"/>
    <property type="project" value="InterPro"/>
</dbReference>
<evidence type="ECO:0000313" key="6">
    <source>
        <dbReference type="EMBL" id="SMF61476.1"/>
    </source>
</evidence>
<dbReference type="PANTHER" id="PTHR33337:SF40">
    <property type="entry name" value="CENP-V_GFA DOMAIN-CONTAINING PROTEIN-RELATED"/>
    <property type="match status" value="1"/>
</dbReference>
<dbReference type="PANTHER" id="PTHR33337">
    <property type="entry name" value="GFA DOMAIN-CONTAINING PROTEIN"/>
    <property type="match status" value="1"/>
</dbReference>
<dbReference type="InterPro" id="IPR006913">
    <property type="entry name" value="CENP-V/GFA"/>
</dbReference>
<dbReference type="InterPro" id="IPR011057">
    <property type="entry name" value="Mss4-like_sf"/>
</dbReference>
<feature type="domain" description="CENP-V/GFA" evidence="5">
    <location>
        <begin position="5"/>
        <end position="122"/>
    </location>
</feature>
<evidence type="ECO:0000256" key="2">
    <source>
        <dbReference type="ARBA" id="ARBA00022723"/>
    </source>
</evidence>
<evidence type="ECO:0000256" key="3">
    <source>
        <dbReference type="ARBA" id="ARBA00022833"/>
    </source>
</evidence>
<reference evidence="7" key="1">
    <citation type="submission" date="2017-04" db="EMBL/GenBank/DDBJ databases">
        <authorList>
            <person name="Varghese N."/>
            <person name="Submissions S."/>
        </authorList>
    </citation>
    <scope>NUCLEOTIDE SEQUENCE [LARGE SCALE GENOMIC DNA]</scope>
    <source>
        <strain evidence="7">Dd16</strain>
    </source>
</reference>
<keyword evidence="7" id="KW-1185">Reference proteome</keyword>
<keyword evidence="3" id="KW-0862">Zinc</keyword>
<gene>
    <name evidence="6" type="ORF">SAMN06295910_0465</name>
</gene>
<evidence type="ECO:0000313" key="7">
    <source>
        <dbReference type="Proteomes" id="UP000192934"/>
    </source>
</evidence>
<evidence type="ECO:0000259" key="5">
    <source>
        <dbReference type="PROSITE" id="PS51891"/>
    </source>
</evidence>
<dbReference type="STRING" id="941907.SAMN06295910_0465"/>
<dbReference type="GO" id="GO:0046872">
    <property type="term" value="F:metal ion binding"/>
    <property type="evidence" value="ECO:0007669"/>
    <property type="project" value="UniProtKB-KW"/>
</dbReference>
<dbReference type="Proteomes" id="UP000192934">
    <property type="component" value="Chromosome I"/>
</dbReference>
<comment type="similarity">
    <text evidence="1">Belongs to the Gfa family.</text>
</comment>
<accession>A0A1X7FZM9</accession>
<keyword evidence="4" id="KW-0456">Lyase</keyword>
<protein>
    <submittedName>
        <fullName evidence="6">Uncharacterized conserved protein</fullName>
    </submittedName>
</protein>
<dbReference type="RefSeq" id="WP_085217338.1">
    <property type="nucleotide sequence ID" value="NZ_LT840185.1"/>
</dbReference>